<sequence>MSHQNLLHDSADELGPIRVFDDGQYRILSFAEGDEQSRIRLSTPHILQHEYTQAMMLPLLFTEPKRVCILGLGGGTLLHALHHAVPAIHITAVELRQEVMDAAEMYFKLPRNKRITLEVDNAIEHMAKGLPKKVDVLMTDLYNTDGMDRNVLQASFIAHCANNIKEDGWLALNCWVNDKNNNELTEIIKKHFNDIRALDTGSGNWVIIAGKRVNTDNAKELKSKAQKLSHTLGFSLTKWLSRLTEL</sequence>
<dbReference type="RefSeq" id="WP_226754241.1">
    <property type="nucleotide sequence ID" value="NZ_JAJATW010000010.1"/>
</dbReference>
<dbReference type="EMBL" id="JAJATW010000010">
    <property type="protein sequence ID" value="MCB5161874.1"/>
    <property type="molecule type" value="Genomic_DNA"/>
</dbReference>
<reference evidence="2" key="1">
    <citation type="submission" date="2021-10" db="EMBL/GenBank/DDBJ databases">
        <title>Marinomonas pontica sp. nov., isolated from the Black Sea.</title>
        <authorList>
            <person name="Zhao L.-H."/>
            <person name="Xue J.-H."/>
        </authorList>
    </citation>
    <scope>NUCLEOTIDE SEQUENCE</scope>
    <source>
        <strain evidence="2">E8</strain>
    </source>
</reference>
<dbReference type="SUPFAM" id="SSF53335">
    <property type="entry name" value="S-adenosyl-L-methionine-dependent methyltransferases"/>
    <property type="match status" value="1"/>
</dbReference>
<dbReference type="Pfam" id="PF01564">
    <property type="entry name" value="Spermine_synth"/>
    <property type="match status" value="1"/>
</dbReference>
<comment type="caution">
    <text evidence="2">The sequence shown here is derived from an EMBL/GenBank/DDBJ whole genome shotgun (WGS) entry which is preliminary data.</text>
</comment>
<name>A0A9X1ILU9_9GAMM</name>
<organism evidence="2 3">
    <name type="scientific">Marinomonas algarum</name>
    <dbReference type="NCBI Taxonomy" id="2883105"/>
    <lineage>
        <taxon>Bacteria</taxon>
        <taxon>Pseudomonadati</taxon>
        <taxon>Pseudomonadota</taxon>
        <taxon>Gammaproteobacteria</taxon>
        <taxon>Oceanospirillales</taxon>
        <taxon>Oceanospirillaceae</taxon>
        <taxon>Marinomonas</taxon>
    </lineage>
</organism>
<dbReference type="PANTHER" id="PTHR43317">
    <property type="entry name" value="THERMOSPERMINE SYNTHASE ACAULIS5"/>
    <property type="match status" value="1"/>
</dbReference>
<keyword evidence="3" id="KW-1185">Reference proteome</keyword>
<dbReference type="InterPro" id="IPR029063">
    <property type="entry name" value="SAM-dependent_MTases_sf"/>
</dbReference>
<accession>A0A9X1ILU9</accession>
<dbReference type="AlphaFoldDB" id="A0A9X1ILU9"/>
<proteinExistence type="predicted"/>
<evidence type="ECO:0000313" key="2">
    <source>
        <dbReference type="EMBL" id="MCB5161874.1"/>
    </source>
</evidence>
<dbReference type="Gene3D" id="3.40.50.150">
    <property type="entry name" value="Vaccinia Virus protein VP39"/>
    <property type="match status" value="1"/>
</dbReference>
<keyword evidence="1" id="KW-0620">Polyamine biosynthesis</keyword>
<protein>
    <submittedName>
        <fullName evidence="2">Spermidine synthase</fullName>
    </submittedName>
</protein>
<evidence type="ECO:0000256" key="1">
    <source>
        <dbReference type="ARBA" id="ARBA00023115"/>
    </source>
</evidence>
<dbReference type="PANTHER" id="PTHR43317:SF1">
    <property type="entry name" value="THERMOSPERMINE SYNTHASE ACAULIS5"/>
    <property type="match status" value="1"/>
</dbReference>
<evidence type="ECO:0000313" key="3">
    <source>
        <dbReference type="Proteomes" id="UP001139095"/>
    </source>
</evidence>
<dbReference type="Proteomes" id="UP001139095">
    <property type="component" value="Unassembled WGS sequence"/>
</dbReference>
<dbReference type="GO" id="GO:0006596">
    <property type="term" value="P:polyamine biosynthetic process"/>
    <property type="evidence" value="ECO:0007669"/>
    <property type="project" value="UniProtKB-KW"/>
</dbReference>
<gene>
    <name evidence="2" type="ORF">LG368_08160</name>
</gene>